<proteinExistence type="predicted"/>
<dbReference type="PANTHER" id="PTHR42781">
    <property type="entry name" value="SPERMIDINE/PUTRESCINE IMPORT ATP-BINDING PROTEIN POTA"/>
    <property type="match status" value="1"/>
</dbReference>
<keyword evidence="6" id="KW-1185">Reference proteome</keyword>
<dbReference type="InterPro" id="IPR003593">
    <property type="entry name" value="AAA+_ATPase"/>
</dbReference>
<dbReference type="Gene3D" id="3.40.50.300">
    <property type="entry name" value="P-loop containing nucleotide triphosphate hydrolases"/>
    <property type="match status" value="1"/>
</dbReference>
<evidence type="ECO:0000259" key="4">
    <source>
        <dbReference type="PROSITE" id="PS50893"/>
    </source>
</evidence>
<comment type="caution">
    <text evidence="5">The sequence shown here is derived from an EMBL/GenBank/DDBJ whole genome shotgun (WGS) entry which is preliminary data.</text>
</comment>
<dbReference type="PROSITE" id="PS00211">
    <property type="entry name" value="ABC_TRANSPORTER_1"/>
    <property type="match status" value="1"/>
</dbReference>
<dbReference type="SMART" id="SM00382">
    <property type="entry name" value="AAA"/>
    <property type="match status" value="1"/>
</dbReference>
<dbReference type="SUPFAM" id="SSF52540">
    <property type="entry name" value="P-loop containing nucleoside triphosphate hydrolases"/>
    <property type="match status" value="1"/>
</dbReference>
<evidence type="ECO:0000256" key="2">
    <source>
        <dbReference type="ARBA" id="ARBA00022741"/>
    </source>
</evidence>
<keyword evidence="3 5" id="KW-0067">ATP-binding</keyword>
<evidence type="ECO:0000256" key="1">
    <source>
        <dbReference type="ARBA" id="ARBA00022448"/>
    </source>
</evidence>
<dbReference type="GO" id="GO:0016887">
    <property type="term" value="F:ATP hydrolysis activity"/>
    <property type="evidence" value="ECO:0007669"/>
    <property type="project" value="InterPro"/>
</dbReference>
<keyword evidence="2" id="KW-0547">Nucleotide-binding</keyword>
<sequence>MSGGDLDVRLTLGRGDLVLDVALTASAGRVLAVAGPNGAGKTTLLECVAGVTVPDAGRVVIGDRVLEDSVAAIRVPTEARRVGMVFQDYLLFPHLTVLDNVAFGPRSTGAGRREARERAGEWLDRFCLAGLAERRPDQLSGGQRQRVALARALVTDPDVLLLDEPLAALDVEVRDEVRVELGRHLADFRGATVVVTHDAADIRALAADVVILERGRVSHSGTVDAIFGAPTTPYARRLLARAID</sequence>
<dbReference type="EMBL" id="RZNC01000007">
    <property type="protein sequence ID" value="RWZ58253.1"/>
    <property type="molecule type" value="Genomic_DNA"/>
</dbReference>
<evidence type="ECO:0000313" key="6">
    <source>
        <dbReference type="Proteomes" id="UP000288603"/>
    </source>
</evidence>
<dbReference type="Pfam" id="PF00005">
    <property type="entry name" value="ABC_tran"/>
    <property type="match status" value="1"/>
</dbReference>
<dbReference type="PANTHER" id="PTHR42781:SF4">
    <property type="entry name" value="SPERMIDINE_PUTRESCINE IMPORT ATP-BINDING PROTEIN POTA"/>
    <property type="match status" value="1"/>
</dbReference>
<protein>
    <submittedName>
        <fullName evidence="5">ATP-binding cassette domain-containing protein</fullName>
    </submittedName>
</protein>
<dbReference type="AlphaFoldDB" id="A0A3S4AXI5"/>
<name>A0A3S4AXI5_9MICO</name>
<evidence type="ECO:0000256" key="3">
    <source>
        <dbReference type="ARBA" id="ARBA00022840"/>
    </source>
</evidence>
<accession>A0A3S4AXI5</accession>
<dbReference type="GO" id="GO:0005524">
    <property type="term" value="F:ATP binding"/>
    <property type="evidence" value="ECO:0007669"/>
    <property type="project" value="UniProtKB-KW"/>
</dbReference>
<dbReference type="Proteomes" id="UP000288603">
    <property type="component" value="Unassembled WGS sequence"/>
</dbReference>
<dbReference type="RefSeq" id="WP_128500071.1">
    <property type="nucleotide sequence ID" value="NZ_RZNC01000007.1"/>
</dbReference>
<dbReference type="InterPro" id="IPR017871">
    <property type="entry name" value="ABC_transporter-like_CS"/>
</dbReference>
<organism evidence="5 6">
    <name type="scientific">Labedella populi</name>
    <dbReference type="NCBI Taxonomy" id="2498850"/>
    <lineage>
        <taxon>Bacteria</taxon>
        <taxon>Bacillati</taxon>
        <taxon>Actinomycetota</taxon>
        <taxon>Actinomycetes</taxon>
        <taxon>Micrococcales</taxon>
        <taxon>Microbacteriaceae</taxon>
        <taxon>Labedella</taxon>
    </lineage>
</organism>
<feature type="domain" description="ABC transporter" evidence="4">
    <location>
        <begin position="1"/>
        <end position="239"/>
    </location>
</feature>
<dbReference type="InterPro" id="IPR027417">
    <property type="entry name" value="P-loop_NTPase"/>
</dbReference>
<dbReference type="OrthoDB" id="9112331at2"/>
<evidence type="ECO:0000313" key="5">
    <source>
        <dbReference type="EMBL" id="RWZ58253.1"/>
    </source>
</evidence>
<dbReference type="InterPro" id="IPR050093">
    <property type="entry name" value="ABC_SmlMolc_Importer"/>
</dbReference>
<keyword evidence="1" id="KW-0813">Transport</keyword>
<dbReference type="InterPro" id="IPR003439">
    <property type="entry name" value="ABC_transporter-like_ATP-bd"/>
</dbReference>
<gene>
    <name evidence="5" type="ORF">ELQ92_14610</name>
</gene>
<reference evidence="5 6" key="1">
    <citation type="submission" date="2018-12" db="EMBL/GenBank/DDBJ databases">
        <authorList>
            <person name="Li F."/>
        </authorList>
    </citation>
    <scope>NUCLEOTIDE SEQUENCE [LARGE SCALE GENOMIC DNA]</scope>
    <source>
        <strain evidence="5 6">8H24J-4-2</strain>
    </source>
</reference>
<dbReference type="PROSITE" id="PS50893">
    <property type="entry name" value="ABC_TRANSPORTER_2"/>
    <property type="match status" value="1"/>
</dbReference>